<keyword evidence="7" id="KW-0539">Nucleus</keyword>
<dbReference type="PANTHER" id="PTHR46492:SF1">
    <property type="entry name" value="DYNEIN AXONEMAL ASSEMBLY FACTOR 4"/>
    <property type="match status" value="1"/>
</dbReference>
<dbReference type="InterPro" id="IPR052004">
    <property type="entry name" value="Dynein_assembly_factor_4"/>
</dbReference>
<evidence type="ECO:0000256" key="10">
    <source>
        <dbReference type="ARBA" id="ARBA00024430"/>
    </source>
</evidence>
<dbReference type="CDD" id="cd06469">
    <property type="entry name" value="p23_DYX1C1_like"/>
    <property type="match status" value="1"/>
</dbReference>
<proteinExistence type="predicted"/>
<reference evidence="13" key="1">
    <citation type="submission" date="2019-06" db="EMBL/GenBank/DDBJ databases">
        <authorList>
            <consortium name="Wellcome Sanger Institute Data Sharing"/>
        </authorList>
    </citation>
    <scope>NUCLEOTIDE SEQUENCE [LARGE SCALE GENOMIC DNA]</scope>
</reference>
<dbReference type="Ensembl" id="ENSMMDT00005047080.1">
    <property type="protein sequence ID" value="ENSMMDP00005046161.1"/>
    <property type="gene ID" value="ENSMMDG00005021122.1"/>
</dbReference>
<reference evidence="13" key="2">
    <citation type="submission" date="2025-08" db="UniProtKB">
        <authorList>
            <consortium name="Ensembl"/>
        </authorList>
    </citation>
    <scope>IDENTIFICATION</scope>
</reference>
<accession>A0A668AMR8</accession>
<evidence type="ECO:0000256" key="9">
    <source>
        <dbReference type="ARBA" id="ARBA00024190"/>
    </source>
</evidence>
<dbReference type="AlphaFoldDB" id="A0A668AMR8"/>
<dbReference type="InterPro" id="IPR008978">
    <property type="entry name" value="HSP20-like_chaperone"/>
</dbReference>
<protein>
    <recommendedName>
        <fullName evidence="10">Dynein axonemal assembly factor 4</fullName>
    </recommendedName>
</protein>
<evidence type="ECO:0000256" key="4">
    <source>
        <dbReference type="ARBA" id="ARBA00022737"/>
    </source>
</evidence>
<dbReference type="PANTHER" id="PTHR46492">
    <property type="entry name" value="DYNEIN ASSEMBLY FACTOR 4, AXONEMAL"/>
    <property type="match status" value="1"/>
</dbReference>
<keyword evidence="6" id="KW-0524">Neurogenesis</keyword>
<dbReference type="GO" id="GO:0005634">
    <property type="term" value="C:nucleus"/>
    <property type="evidence" value="ECO:0007669"/>
    <property type="project" value="UniProtKB-SubCell"/>
</dbReference>
<dbReference type="GO" id="GO:0007507">
    <property type="term" value="P:heart development"/>
    <property type="evidence" value="ECO:0007669"/>
    <property type="project" value="TreeGrafter"/>
</dbReference>
<gene>
    <name evidence="13" type="primary">DNAAF4</name>
    <name evidence="13" type="synonym">dnaaf4</name>
</gene>
<evidence type="ECO:0000256" key="1">
    <source>
        <dbReference type="ARBA" id="ARBA00004123"/>
    </source>
</evidence>
<dbReference type="GO" id="GO:0005576">
    <property type="term" value="C:extracellular region"/>
    <property type="evidence" value="ECO:0007669"/>
    <property type="project" value="GOC"/>
</dbReference>
<dbReference type="GeneTree" id="ENSGT00390000004930"/>
<dbReference type="GO" id="GO:0036158">
    <property type="term" value="P:outer dynein arm assembly"/>
    <property type="evidence" value="ECO:0007669"/>
    <property type="project" value="TreeGrafter"/>
</dbReference>
<dbReference type="Pfam" id="PF04969">
    <property type="entry name" value="CS"/>
    <property type="match status" value="1"/>
</dbReference>
<evidence type="ECO:0000256" key="6">
    <source>
        <dbReference type="ARBA" id="ARBA00022902"/>
    </source>
</evidence>
<dbReference type="GO" id="GO:0007399">
    <property type="term" value="P:nervous system development"/>
    <property type="evidence" value="ECO:0007669"/>
    <property type="project" value="UniProtKB-KW"/>
</dbReference>
<keyword evidence="5" id="KW-0802">TPR repeat</keyword>
<dbReference type="Proteomes" id="UP000472263">
    <property type="component" value="Chromosome 6"/>
</dbReference>
<evidence type="ECO:0000256" key="7">
    <source>
        <dbReference type="ARBA" id="ARBA00023242"/>
    </source>
</evidence>
<keyword evidence="3" id="KW-0963">Cytoplasm</keyword>
<evidence type="ECO:0000313" key="13">
    <source>
        <dbReference type="Ensembl" id="ENSMMDP00005046161.1"/>
    </source>
</evidence>
<sequence>MPLLVEDYTWTQTDSMVYINVPLKGAKAGNVDILATDEYLKVHFPPFLFEAFLFEPVNDDRSSAKIGNGVALTPMEITSALTTCECVSDNKEKKKAIRERALLKHQEKVAVESKAKAAKRQEEKKYALRKMMQWLKKQAEARRAVNADLEELKDLKEEEKNPDWLKEKGE</sequence>
<dbReference type="Gene3D" id="2.60.40.790">
    <property type="match status" value="1"/>
</dbReference>
<keyword evidence="8" id="KW-0966">Cell projection</keyword>
<dbReference type="GO" id="GO:0030331">
    <property type="term" value="F:nuclear estrogen receptor binding"/>
    <property type="evidence" value="ECO:0007669"/>
    <property type="project" value="TreeGrafter"/>
</dbReference>
<evidence type="ECO:0000256" key="2">
    <source>
        <dbReference type="ARBA" id="ARBA00004487"/>
    </source>
</evidence>
<organism evidence="13 14">
    <name type="scientific">Myripristis murdjan</name>
    <name type="common">pinecone soldierfish</name>
    <dbReference type="NCBI Taxonomy" id="586833"/>
    <lineage>
        <taxon>Eukaryota</taxon>
        <taxon>Metazoa</taxon>
        <taxon>Chordata</taxon>
        <taxon>Craniata</taxon>
        <taxon>Vertebrata</taxon>
        <taxon>Euteleostomi</taxon>
        <taxon>Actinopterygii</taxon>
        <taxon>Neopterygii</taxon>
        <taxon>Teleostei</taxon>
        <taxon>Neoteleostei</taxon>
        <taxon>Acanthomorphata</taxon>
        <taxon>Holocentriformes</taxon>
        <taxon>Holocentridae</taxon>
        <taxon>Myripristis</taxon>
    </lineage>
</organism>
<feature type="domain" description="CS" evidence="12">
    <location>
        <begin position="3"/>
        <end position="88"/>
    </location>
</feature>
<dbReference type="InterPro" id="IPR007052">
    <property type="entry name" value="CS_dom"/>
</dbReference>
<evidence type="ECO:0000256" key="3">
    <source>
        <dbReference type="ARBA" id="ARBA00022490"/>
    </source>
</evidence>
<evidence type="ECO:0000256" key="11">
    <source>
        <dbReference type="SAM" id="MobiDB-lite"/>
    </source>
</evidence>
<dbReference type="GO" id="GO:0043005">
    <property type="term" value="C:neuron projection"/>
    <property type="evidence" value="ECO:0007669"/>
    <property type="project" value="UniProtKB-SubCell"/>
</dbReference>
<feature type="region of interest" description="Disordered" evidence="11">
    <location>
        <begin position="150"/>
        <end position="170"/>
    </location>
</feature>
<keyword evidence="4" id="KW-0677">Repeat</keyword>
<dbReference type="InterPro" id="IPR037894">
    <property type="entry name" value="CS_DYX1C1"/>
</dbReference>
<dbReference type="GO" id="GO:0007368">
    <property type="term" value="P:determination of left/right symmetry"/>
    <property type="evidence" value="ECO:0007669"/>
    <property type="project" value="TreeGrafter"/>
</dbReference>
<evidence type="ECO:0000256" key="5">
    <source>
        <dbReference type="ARBA" id="ARBA00022803"/>
    </source>
</evidence>
<evidence type="ECO:0000256" key="8">
    <source>
        <dbReference type="ARBA" id="ARBA00023273"/>
    </source>
</evidence>
<dbReference type="PROSITE" id="PS51203">
    <property type="entry name" value="CS"/>
    <property type="match status" value="1"/>
</dbReference>
<keyword evidence="14" id="KW-1185">Reference proteome</keyword>
<dbReference type="GO" id="GO:0003351">
    <property type="term" value="P:epithelial cilium movement involved in extracellular fluid movement"/>
    <property type="evidence" value="ECO:0007669"/>
    <property type="project" value="TreeGrafter"/>
</dbReference>
<dbReference type="GO" id="GO:0036159">
    <property type="term" value="P:inner dynein arm assembly"/>
    <property type="evidence" value="ECO:0007669"/>
    <property type="project" value="TreeGrafter"/>
</dbReference>
<comment type="subcellular location">
    <subcellularLocation>
        <location evidence="2">Cell projection</location>
        <location evidence="2">Neuron projection</location>
    </subcellularLocation>
    <subcellularLocation>
        <location evidence="9">Dynein axonemal particle</location>
    </subcellularLocation>
    <subcellularLocation>
        <location evidence="1">Nucleus</location>
    </subcellularLocation>
</comment>
<evidence type="ECO:0000313" key="14">
    <source>
        <dbReference type="Proteomes" id="UP000472263"/>
    </source>
</evidence>
<name>A0A668AMR8_9TELE</name>
<reference evidence="13" key="3">
    <citation type="submission" date="2025-09" db="UniProtKB">
        <authorList>
            <consortium name="Ensembl"/>
        </authorList>
    </citation>
    <scope>IDENTIFICATION</scope>
</reference>
<dbReference type="SUPFAM" id="SSF49764">
    <property type="entry name" value="HSP20-like chaperones"/>
    <property type="match status" value="1"/>
</dbReference>
<evidence type="ECO:0000259" key="12">
    <source>
        <dbReference type="PROSITE" id="PS51203"/>
    </source>
</evidence>
<dbReference type="GO" id="GO:0120293">
    <property type="term" value="C:dynein axonemal particle"/>
    <property type="evidence" value="ECO:0007669"/>
    <property type="project" value="UniProtKB-SubCell"/>
</dbReference>